<dbReference type="GO" id="GO:0005789">
    <property type="term" value="C:endoplasmic reticulum membrane"/>
    <property type="evidence" value="ECO:0007669"/>
    <property type="project" value="UniProtKB-SubCell"/>
</dbReference>
<dbReference type="PANTHER" id="PTHR38420:SF3">
    <property type="entry name" value="5',5'''-P-1,P-4-TETRAPHOSPHATE PHOSPHORYLASE 2"/>
    <property type="match status" value="1"/>
</dbReference>
<dbReference type="InterPro" id="IPR012334">
    <property type="entry name" value="Pectin_lyas_fold"/>
</dbReference>
<dbReference type="GeneID" id="28862544"/>
<keyword evidence="2 6" id="KW-0812">Transmembrane</keyword>
<dbReference type="GO" id="GO:0008654">
    <property type="term" value="P:phospholipid biosynthetic process"/>
    <property type="evidence" value="ECO:0007669"/>
    <property type="project" value="UniProtKB-KW"/>
</dbReference>
<keyword evidence="4 6" id="KW-1133">Transmembrane helix</keyword>
<feature type="compositionally biased region" description="Basic and acidic residues" evidence="7">
    <location>
        <begin position="1338"/>
        <end position="1351"/>
    </location>
</feature>
<dbReference type="Proteomes" id="UP000092177">
    <property type="component" value="Chromosome 2"/>
</dbReference>
<protein>
    <recommendedName>
        <fullName evidence="6">Acyl-coenzyme A diphosphatase SCS3</fullName>
        <ecNumber evidence="6">3.6.1.-</ecNumber>
    </recommendedName>
    <alternativeName>
        <fullName evidence="6">FIT family protein SCS3</fullName>
    </alternativeName>
</protein>
<dbReference type="RefSeq" id="XP_018163253.1">
    <property type="nucleotide sequence ID" value="XM_018298437.1"/>
</dbReference>
<evidence type="ECO:0000259" key="12">
    <source>
        <dbReference type="Pfam" id="PF19327"/>
    </source>
</evidence>
<reference evidence="14" key="1">
    <citation type="journal article" date="2017" name="BMC Genomics">
        <title>Gapless genome assembly of Colletotrichum higginsianum reveals chromosome structure and association of transposable elements with secondary metabolite gene clusters.</title>
        <authorList>
            <person name="Dallery J.-F."/>
            <person name="Lapalu N."/>
            <person name="Zampounis A."/>
            <person name="Pigne S."/>
            <person name="Luyten I."/>
            <person name="Amselem J."/>
            <person name="Wittenberg A.H.J."/>
            <person name="Zhou S."/>
            <person name="de Queiroz M.V."/>
            <person name="Robin G.P."/>
            <person name="Auger A."/>
            <person name="Hainaut M."/>
            <person name="Henrissat B."/>
            <person name="Kim K.-T."/>
            <person name="Lee Y.-H."/>
            <person name="Lespinet O."/>
            <person name="Schwartz D.C."/>
            <person name="Thon M.R."/>
            <person name="O'Connell R.J."/>
        </authorList>
    </citation>
    <scope>NUCLEOTIDE SEQUENCE [LARGE SCALE GENOMIC DNA]</scope>
    <source>
        <strain evidence="14">IMI 349063</strain>
    </source>
</reference>
<feature type="transmembrane region" description="Helical" evidence="8">
    <location>
        <begin position="1088"/>
        <end position="1110"/>
    </location>
</feature>
<dbReference type="InterPro" id="IPR036265">
    <property type="entry name" value="HIT-like_sf"/>
</dbReference>
<dbReference type="SUPFAM" id="SSF54197">
    <property type="entry name" value="HIT-like"/>
    <property type="match status" value="1"/>
</dbReference>
<keyword evidence="14" id="KW-1185">Reference proteome</keyword>
<feature type="domain" description="Rhamnogalacturonase A/B/Epimerase-like pectate lyase" evidence="11">
    <location>
        <begin position="64"/>
        <end position="288"/>
    </location>
</feature>
<keyword evidence="6" id="KW-0444">Lipid biosynthesis</keyword>
<dbReference type="PANTHER" id="PTHR38420">
    <property type="entry name" value="AP-4-A PHOSPHORYLASE II"/>
    <property type="match status" value="1"/>
</dbReference>
<comment type="catalytic activity">
    <reaction evidence="6">
        <text>hexadecanoyl-CoA + H2O = S-hexadecanoyl-4'-phosphopantetheine + adenosine 3',5'-bisphosphate + 2 H(+)</text>
        <dbReference type="Rhea" id="RHEA:50032"/>
        <dbReference type="ChEBI" id="CHEBI:15377"/>
        <dbReference type="ChEBI" id="CHEBI:15378"/>
        <dbReference type="ChEBI" id="CHEBI:57379"/>
        <dbReference type="ChEBI" id="CHEBI:58343"/>
        <dbReference type="ChEBI" id="CHEBI:132018"/>
    </reaction>
</comment>
<dbReference type="GO" id="GO:0003877">
    <property type="term" value="F:ATP:ADP adenylyltransferase activity"/>
    <property type="evidence" value="ECO:0007669"/>
    <property type="project" value="InterPro"/>
</dbReference>
<accession>A0A1B7YRT1</accession>
<evidence type="ECO:0000256" key="7">
    <source>
        <dbReference type="SAM" id="MobiDB-lite"/>
    </source>
</evidence>
<dbReference type="EC" id="3.6.1.-" evidence="6"/>
<dbReference type="InterPro" id="IPR045759">
    <property type="entry name" value="Ap4A_phos1/2_N"/>
</dbReference>
<comment type="subcellular location">
    <subcellularLocation>
        <location evidence="1 6">Endoplasmic reticulum membrane</location>
        <topology evidence="1 6">Multi-pass membrane protein</topology>
    </subcellularLocation>
</comment>
<feature type="region of interest" description="Disordered" evidence="7">
    <location>
        <begin position="973"/>
        <end position="992"/>
    </location>
</feature>
<keyword evidence="3 6" id="KW-0256">Endoplasmic reticulum</keyword>
<name>A0A1B7YRT1_COLHI</name>
<evidence type="ECO:0000256" key="5">
    <source>
        <dbReference type="ARBA" id="ARBA00023136"/>
    </source>
</evidence>
<feature type="chain" id="PRO_5008601897" description="Acyl-coenzyme A diphosphatase SCS3" evidence="9">
    <location>
        <begin position="25"/>
        <end position="1606"/>
    </location>
</feature>
<evidence type="ECO:0000256" key="6">
    <source>
        <dbReference type="HAMAP-Rule" id="MF_03231"/>
    </source>
</evidence>
<evidence type="ECO:0000256" key="8">
    <source>
        <dbReference type="SAM" id="Phobius"/>
    </source>
</evidence>
<keyword evidence="9" id="KW-0732">Signal</keyword>
<dbReference type="Gene3D" id="3.30.428.70">
    <property type="match status" value="1"/>
</dbReference>
<dbReference type="HAMAP" id="MF_03231">
    <property type="entry name" value="SCS3"/>
    <property type="match status" value="1"/>
</dbReference>
<keyword evidence="6" id="KW-0594">Phospholipid biosynthesis</keyword>
<evidence type="ECO:0000256" key="1">
    <source>
        <dbReference type="ARBA" id="ARBA00004477"/>
    </source>
</evidence>
<dbReference type="InterPro" id="IPR011050">
    <property type="entry name" value="Pectin_lyase_fold/virulence"/>
</dbReference>
<dbReference type="GO" id="GO:0010945">
    <property type="term" value="F:coenzyme A diphosphatase activity"/>
    <property type="evidence" value="ECO:0007669"/>
    <property type="project" value="InterPro"/>
</dbReference>
<feature type="transmembrane region" description="Helical" evidence="8">
    <location>
        <begin position="1225"/>
        <end position="1244"/>
    </location>
</feature>
<dbReference type="Pfam" id="PF12708">
    <property type="entry name" value="Pect-lyase_RHGA_epim"/>
    <property type="match status" value="2"/>
</dbReference>
<comment type="catalytic activity">
    <reaction evidence="6">
        <text>an acyl-CoA + H2O = an acyl-4'-phosphopantetheine + adenosine 3',5'-bisphosphate + 2 H(+)</text>
        <dbReference type="Rhea" id="RHEA:50044"/>
        <dbReference type="ChEBI" id="CHEBI:15377"/>
        <dbReference type="ChEBI" id="CHEBI:15378"/>
        <dbReference type="ChEBI" id="CHEBI:58342"/>
        <dbReference type="ChEBI" id="CHEBI:58343"/>
        <dbReference type="ChEBI" id="CHEBI:132023"/>
    </reaction>
</comment>
<feature type="compositionally biased region" description="Low complexity" evidence="7">
    <location>
        <begin position="977"/>
        <end position="992"/>
    </location>
</feature>
<dbReference type="CDD" id="cd23668">
    <property type="entry name" value="GH55_beta13glucanase-like"/>
    <property type="match status" value="1"/>
</dbReference>
<dbReference type="FunFam" id="2.160.20.10:FF:000026">
    <property type="entry name" value="Exo-beta-1,3-glucanase Exg0"/>
    <property type="match status" value="1"/>
</dbReference>
<dbReference type="Pfam" id="PF09830">
    <property type="entry name" value="ATP_transf"/>
    <property type="match status" value="1"/>
</dbReference>
<dbReference type="SUPFAM" id="SSF51126">
    <property type="entry name" value="Pectin lyase-like"/>
    <property type="match status" value="2"/>
</dbReference>
<sequence>MMGLSSVLTTTLLALRLFSLDALAAPTPDPVPQAATPGAAAGFWVSTIERRGTSAFGDANYKIYRNVKDYGAKGDGSSDDTVAIQAAMDDGNRCGFGCDSQTTTPALVYFPTGTYVVSKPIVMKYYTHMVGDATALPTIKAAASFTGMAVIDANPYDNQGNNAHTNQNNFWKLVRNFNIDLTGMPFTSGAGIHWQVAQATSLQNIVFNMRTDGGEANVQQGIFIDNGSGGFMTDLTFNGGKYGAFMGSQQFTTRNLTFNNCKTAVYMNWNWLWTFQDVKINNCGVGIDMSNGGGASQTVGSVLLLDSVISNTPVGILTAYSPASSATNGSLILDNVDMSANVPAAVQMLDTKATILPGNQKIASFIQGKTYTGAAAGSGKAVQAAQDAVVKPAVLLASDGKVVTRSKPQYEKVPASSFLSAKANGCKGDGKSDDTAAIQALFNKAGPNDIVYFDHGAYIISDTVEVPKDIKITGEVWPLLMANGAAFKDQANPKVVFRVGKPGDVGTFEMSDLIIQTQGPQAGAILMEYNIAGSTPGAAGLWDVHFRIGGSAGTQLQSDKCAKNPNVTAPANPECIGAYMLTHMTAESSGYFENTWWWVADHELDLPDRKAQINIYNGRGVLCEATKGTWFWGTASEHNVLYNYQFNKASNVYMAHIQTETAYFQGNPDAKTPFTVNQAILDPNFDTFCAGQGNRCARTWGVRAIDSKDILIYGAGLYSFFDNYDQVCVGQNNCQDHMVSLENSDVKFFGLSTKAAVNMVTVNGKSAALDSAVPLGELLRLLRSGGALGPRPIPGPRAVLGEAPVRYLAAPEHAGAVSPGFVAGEDGVRGRLRLRPEADDREPPPCYSRIGVAIIRHPSHLRGPCVATGSLLDCDVLPRCVLSHIPYVPFQADSSRIGNVILSALSISSKLRPSSTHPAANLNIVVACDPLPSWPSFALDAITHTLRPPKRLTMDTPPAPSMRSKTRRALDELNGATTSPPSSSPRTTRNSPYLPTPTETIVLASFPVILFFGTVFSLLSPDVRASHYDAAAQAHSQSTAPSYFARKSNLFNIVFVKRGWFWITAAFFAFVLTHPATKNITTRVQATLRWALVTTWWFFVTQWFFGPAIIDRGFRWTGGKCELVEEKVEMGEGDAKEVFTAVACKASGGRWSGGHDISGHVFLLVLGTGFLLSEVGWVVMRWRGSSREERSVVMTDGAIKTATVESQGLRGEPVPGDALGLGGKFAAAIIGLSSWMLLMTAIYFHTWFEKVTGLVTAFVALRIVPTSNHSDLVLHEDMSPIKAPANLPELVKAAFAKARSNGDLTYYATQATVLDANSIPFQLRFSPALANKPAAPRPKPDEPHKPFDPFESPEKGPLFIADLPESSHNLVLNKFAVVPEHFILATKAFKQQNHLLEPDDLAATYACIEAYRRYHGDGELYAFFNSGPHSGASQPHRHIQLLPVARMKDGLQDDSRWDVLAKQLGSFDVPGLPFATFADRIHRDMTPEELHAIYLSLFKSAVEAVEAHIGAVDDPGNDDASISYNLAMTSDRLVVLPRLAEGAAICQDGTPVGKLSLNGTVLAGTALVKNEIEWNALKAEANGTIQLLQVLSKIGVPADAYHSRKL</sequence>
<feature type="transmembrane region" description="Helical" evidence="8">
    <location>
        <begin position="1059"/>
        <end position="1076"/>
    </location>
</feature>
<evidence type="ECO:0000313" key="13">
    <source>
        <dbReference type="EMBL" id="OBR14736.1"/>
    </source>
</evidence>
<comment type="similarity">
    <text evidence="6">Belongs to the FIT family. Fungal FIT2B/SCS3 subfamily.</text>
</comment>
<evidence type="ECO:0000256" key="9">
    <source>
        <dbReference type="SAM" id="SignalP"/>
    </source>
</evidence>
<comment type="catalytic activity">
    <reaction evidence="6">
        <text>(5Z,8Z,11Z,14Z)-eicosatetraenoyl-CoA + H2O = S-(5Z,8Z,11Z,14Z-eicosatetraenoyl)-4'-phosphopantetheine + adenosine 3',5'-bisphosphate + 2 H(+)</text>
        <dbReference type="Rhea" id="RHEA:65568"/>
        <dbReference type="ChEBI" id="CHEBI:15377"/>
        <dbReference type="ChEBI" id="CHEBI:15378"/>
        <dbReference type="ChEBI" id="CHEBI:57368"/>
        <dbReference type="ChEBI" id="CHEBI:58343"/>
        <dbReference type="ChEBI" id="CHEBI:156554"/>
    </reaction>
</comment>
<dbReference type="InterPro" id="IPR024535">
    <property type="entry name" value="RHGA/B-epi-like_pectate_lyase"/>
</dbReference>
<dbReference type="KEGG" id="chig:CH63R_03462"/>
<keyword evidence="5 6" id="KW-0472">Membrane</keyword>
<comment type="function">
    <text evidence="6">Fatty acyl-coenzyme A (CoA) diphosphatase that hydrolyzes fatty acyl-CoA to yield acyl-4'-phosphopantetheine and adenosine 3',5'-bisphosphate. Preferentially hydrolyzes unsaturated long-chain acyl-CoA substrates in the endoplasmic reticulum (ER) lumen. This catalytic activity is required for maintaining ER structure and for lipid droplets (LDs) biogenesis, which are lipid storage organelles involved in maintaining lipid and energy homeostasis. May directly bind to diacylglycerol (DAGs) and triacylglycerol, which is also important for LD biogenesis. May support directional budding of nacent LDs from the ER into the cytosol by reducing DAG levels at sites of LD formation. May play a role in the regulation of cell morphology and cytoskeletal organization. Involved in phospholipid biosynthesis.</text>
</comment>
<comment type="catalytic activity">
    <reaction evidence="6">
        <text>(9Z)-octadecenoyl-CoA + H2O = S-(9Z-octadecenoyl)-4'-phosphopantetheine + adenosine 3',5'-bisphosphate + 2 H(+)</text>
        <dbReference type="Rhea" id="RHEA:65564"/>
        <dbReference type="ChEBI" id="CHEBI:15377"/>
        <dbReference type="ChEBI" id="CHEBI:15378"/>
        <dbReference type="ChEBI" id="CHEBI:57387"/>
        <dbReference type="ChEBI" id="CHEBI:58343"/>
        <dbReference type="ChEBI" id="CHEBI:156553"/>
    </reaction>
</comment>
<dbReference type="GO" id="GO:0140042">
    <property type="term" value="P:lipid droplet formation"/>
    <property type="evidence" value="ECO:0007669"/>
    <property type="project" value="UniProtKB-UniRule"/>
</dbReference>
<evidence type="ECO:0000256" key="2">
    <source>
        <dbReference type="ARBA" id="ARBA00022692"/>
    </source>
</evidence>
<dbReference type="InterPro" id="IPR019200">
    <property type="entry name" value="ATP_adenylylTrfase_C"/>
</dbReference>
<evidence type="ECO:0000259" key="10">
    <source>
        <dbReference type="Pfam" id="PF09830"/>
    </source>
</evidence>
<dbReference type="InterPro" id="IPR043171">
    <property type="entry name" value="Ap4A_phos1/2-like"/>
</dbReference>
<dbReference type="OrthoDB" id="1046782at2759"/>
<feature type="domain" description="Rhamnogalacturonase A/B/Epimerase-like pectate lyase" evidence="11">
    <location>
        <begin position="419"/>
        <end position="476"/>
    </location>
</feature>
<dbReference type="Gene3D" id="2.160.20.10">
    <property type="entry name" value="Single-stranded right-handed beta-helix, Pectin lyase-like"/>
    <property type="match status" value="2"/>
</dbReference>
<gene>
    <name evidence="6" type="primary">SCS3</name>
    <name evidence="6" type="synonym">FIT2B</name>
    <name evidence="13" type="ORF">CH63R_03462</name>
</gene>
<organism evidence="13 14">
    <name type="scientific">Colletotrichum higginsianum (strain IMI 349063)</name>
    <name type="common">Crucifer anthracnose fungus</name>
    <dbReference type="NCBI Taxonomy" id="759273"/>
    <lineage>
        <taxon>Eukaryota</taxon>
        <taxon>Fungi</taxon>
        <taxon>Dikarya</taxon>
        <taxon>Ascomycota</taxon>
        <taxon>Pezizomycotina</taxon>
        <taxon>Sordariomycetes</taxon>
        <taxon>Hypocreomycetidae</taxon>
        <taxon>Glomerellales</taxon>
        <taxon>Glomerellaceae</taxon>
        <taxon>Colletotrichum</taxon>
        <taxon>Colletotrichum destructivum species complex</taxon>
    </lineage>
</organism>
<dbReference type="EMBL" id="LTAN01000002">
    <property type="protein sequence ID" value="OBR14736.1"/>
    <property type="molecule type" value="Genomic_DNA"/>
</dbReference>
<dbReference type="GO" id="GO:0005524">
    <property type="term" value="F:ATP binding"/>
    <property type="evidence" value="ECO:0007669"/>
    <property type="project" value="InterPro"/>
</dbReference>
<dbReference type="GO" id="GO:0009117">
    <property type="term" value="P:nucleotide metabolic process"/>
    <property type="evidence" value="ECO:0007669"/>
    <property type="project" value="InterPro"/>
</dbReference>
<dbReference type="InterPro" id="IPR046400">
    <property type="entry name" value="SCS3"/>
</dbReference>
<dbReference type="Pfam" id="PF10261">
    <property type="entry name" value="FIT"/>
    <property type="match status" value="1"/>
</dbReference>
<dbReference type="InterPro" id="IPR009163">
    <property type="entry name" value="Ap4A_phos1/2"/>
</dbReference>
<evidence type="ECO:0000259" key="11">
    <source>
        <dbReference type="Pfam" id="PF12708"/>
    </source>
</evidence>
<dbReference type="FunFam" id="2.160.20.10:FF:000023">
    <property type="entry name" value="Exo-beta-1,3-glucanase Exg0"/>
    <property type="match status" value="1"/>
</dbReference>
<keyword evidence="6" id="KW-0378">Hydrolase</keyword>
<feature type="transmembrane region" description="Helical" evidence="8">
    <location>
        <begin position="1161"/>
        <end position="1180"/>
    </location>
</feature>
<keyword evidence="6" id="KW-0443">Lipid metabolism</keyword>
<dbReference type="VEuPathDB" id="FungiDB:CH63R_03462"/>
<dbReference type="InterPro" id="IPR019388">
    <property type="entry name" value="FIT"/>
</dbReference>
<feature type="active site" evidence="6">
    <location>
        <position position="1160"/>
    </location>
</feature>
<comment type="caution">
    <text evidence="13">The sequence shown here is derived from an EMBL/GenBank/DDBJ whole genome shotgun (WGS) entry which is preliminary data.</text>
</comment>
<feature type="active site" evidence="6">
    <location>
        <position position="1245"/>
    </location>
</feature>
<evidence type="ECO:0000256" key="3">
    <source>
        <dbReference type="ARBA" id="ARBA00022824"/>
    </source>
</evidence>
<evidence type="ECO:0000256" key="4">
    <source>
        <dbReference type="ARBA" id="ARBA00022989"/>
    </source>
</evidence>
<evidence type="ECO:0000313" key="14">
    <source>
        <dbReference type="Proteomes" id="UP000092177"/>
    </source>
</evidence>
<feature type="signal peptide" evidence="9">
    <location>
        <begin position="1"/>
        <end position="24"/>
    </location>
</feature>
<feature type="region of interest" description="Disordered" evidence="7">
    <location>
        <begin position="1332"/>
        <end position="1351"/>
    </location>
</feature>
<dbReference type="Pfam" id="PF19327">
    <property type="entry name" value="Ap4A_phos_N"/>
    <property type="match status" value="1"/>
</dbReference>
<feature type="domain" description="Ap4A phosphorylase 1/2 N-terminal" evidence="12">
    <location>
        <begin position="1283"/>
        <end position="1448"/>
    </location>
</feature>
<keyword evidence="6" id="KW-1208">Phospholipid metabolism</keyword>
<feature type="domain" description="ATP adenylyltransferase C-terminal" evidence="10">
    <location>
        <begin position="1471"/>
        <end position="1597"/>
    </location>
</feature>
<proteinExistence type="inferred from homology"/>